<feature type="domain" description="Bacterial Ig" evidence="4">
    <location>
        <begin position="445"/>
        <end position="524"/>
    </location>
</feature>
<evidence type="ECO:0000259" key="2">
    <source>
        <dbReference type="Pfam" id="PF17936"/>
    </source>
</evidence>
<feature type="domain" description="Pesticidal crystal protein Cry1Aa" evidence="3">
    <location>
        <begin position="216"/>
        <end position="276"/>
    </location>
</feature>
<dbReference type="Pfam" id="PF17936">
    <property type="entry name" value="Big_6"/>
    <property type="match status" value="2"/>
</dbReference>
<accession>A0A1S7FXF2</accession>
<feature type="coiled-coil region" evidence="1">
    <location>
        <begin position="185"/>
        <end position="212"/>
    </location>
</feature>
<dbReference type="InterPro" id="IPR013783">
    <property type="entry name" value="Ig-like_fold"/>
</dbReference>
<keyword evidence="6" id="KW-1185">Reference proteome</keyword>
<feature type="domain" description="Bacterial Ig" evidence="2">
    <location>
        <begin position="364"/>
        <end position="436"/>
    </location>
</feature>
<feature type="domain" description="Pesticidal crystal protein Cry1Aa" evidence="3">
    <location>
        <begin position="146"/>
        <end position="206"/>
    </location>
</feature>
<name>A0A1S7FXF2_9LIST</name>
<evidence type="ECO:0008006" key="7">
    <source>
        <dbReference type="Google" id="ProtNLM"/>
    </source>
</evidence>
<organism evidence="5 6">
    <name type="scientific">Listeria weihenstephanensis</name>
    <dbReference type="NCBI Taxonomy" id="1006155"/>
    <lineage>
        <taxon>Bacteria</taxon>
        <taxon>Bacillati</taxon>
        <taxon>Bacillota</taxon>
        <taxon>Bacilli</taxon>
        <taxon>Bacillales</taxon>
        <taxon>Listeriaceae</taxon>
        <taxon>Listeria</taxon>
    </lineage>
</organism>
<proteinExistence type="predicted"/>
<keyword evidence="1" id="KW-0175">Coiled coil</keyword>
<feature type="domain" description="Bacterial Ig" evidence="4">
    <location>
        <begin position="621"/>
        <end position="700"/>
    </location>
</feature>
<dbReference type="AlphaFoldDB" id="A0A1S7FXF2"/>
<feature type="domain" description="Bacterial Ig" evidence="2">
    <location>
        <begin position="283"/>
        <end position="356"/>
    </location>
</feature>
<gene>
    <name evidence="5" type="ORF">UE46_13920</name>
</gene>
<dbReference type="Gene3D" id="2.60.40.10">
    <property type="entry name" value="Immunoglobulins"/>
    <property type="match status" value="2"/>
</dbReference>
<evidence type="ECO:0000259" key="3">
    <source>
        <dbReference type="Pfam" id="PF18449"/>
    </source>
</evidence>
<dbReference type="Pfam" id="PF20622">
    <property type="entry name" value="Big_15"/>
    <property type="match status" value="3"/>
</dbReference>
<dbReference type="InterPro" id="IPR054544">
    <property type="entry name" value="Pest_crys_Cry1Aa_dom-IV"/>
</dbReference>
<dbReference type="Pfam" id="PF18449">
    <property type="entry name" value="Endotoxin_C2"/>
    <property type="match status" value="2"/>
</dbReference>
<evidence type="ECO:0000313" key="6">
    <source>
        <dbReference type="Proteomes" id="UP000223060"/>
    </source>
</evidence>
<dbReference type="KEGG" id="lwi:UE46_13920"/>
<reference evidence="6" key="1">
    <citation type="submission" date="2015-03" db="EMBL/GenBank/DDBJ databases">
        <authorList>
            <person name="Ferrari E."/>
            <person name="Walter M.C."/>
            <person name="Huptas C."/>
            <person name="Scherer S."/>
            <person name="Mueller-Herbst S."/>
        </authorList>
    </citation>
    <scope>NUCLEOTIDE SEQUENCE [LARGE SCALE GENOMIC DNA]</scope>
    <source>
        <strain evidence="6">LWP01</strain>
    </source>
</reference>
<evidence type="ECO:0000313" key="5">
    <source>
        <dbReference type="EMBL" id="AQY52015.1"/>
    </source>
</evidence>
<dbReference type="RefSeq" id="WP_036059870.1">
    <property type="nucleotide sequence ID" value="NZ_CP011102.1"/>
</dbReference>
<sequence>MNKNIKKVATVILATNVLASTVISTLPIGTHAAETDLTAAEKARLSIKDVSASNDGELTIILDKAVASGYRIDILSMSMGGAFYAVGGINYAVPDSMFTYTTDENGDIVAKTKLHNAKGETVTFTIYTYNLGSLVSFNFHVPTDAESVAQKAVNNLFNDGDKALGIKAGVTQADIDAAQVLINNNVAYADLKKELQADLDAAQKALTDREKEAALKLAEATSAVNNLFADAPTNSKLKEDTTQAMIDEADAKVNALPASTTKTDLQMDVSRASEEFSKIVTTTIDALTSESTSVFGTGEPNADVVIKNGVAVIATGKVNSNGSYSISIPKQAGGVTITASVTKLANGKTSVASTVVKDENIATTTIVAMTSDSTSISGTGEPNATVVIKNGEKTITTGKVASDGTYFFNVEKQAGGSVISATVTKESNGKTSQASTTIPVAKDYSLTANVYTVGDAQLTGKYGKDVPKVRLWVNGLAVMQATLNADGTYTFANASSFIKSASDKVEIVGVDNAYKELGRITVTMQGAIVIDKALTVVPYAKDDATLTGTYGKDVSKVRLWVNGVVVAQASTSNGNYTFANAASFIKNKTDVVEVVAVDAQYKELNRIAVVRTGFDGVAVTAPTNFKLGTDIEIAGTCRSDVDKVRLWVNGKVAKQAIANADGTYNLTYANGFIKATTDLVEVVAVDAQYKELGRVTVNVIN</sequence>
<dbReference type="Proteomes" id="UP000223060">
    <property type="component" value="Chromosome"/>
</dbReference>
<feature type="domain" description="Bacterial Ig" evidence="4">
    <location>
        <begin position="536"/>
        <end position="609"/>
    </location>
</feature>
<dbReference type="EMBL" id="CP011102">
    <property type="protein sequence ID" value="AQY52015.1"/>
    <property type="molecule type" value="Genomic_DNA"/>
</dbReference>
<dbReference type="InterPro" id="IPR046746">
    <property type="entry name" value="Big_15"/>
</dbReference>
<evidence type="ECO:0000259" key="4">
    <source>
        <dbReference type="Pfam" id="PF20622"/>
    </source>
</evidence>
<protein>
    <recommendedName>
        <fullName evidence="7">Bacterial Ig domain-containing protein</fullName>
    </recommendedName>
</protein>
<dbReference type="InterPro" id="IPR041498">
    <property type="entry name" value="Big_6"/>
</dbReference>
<evidence type="ECO:0000256" key="1">
    <source>
        <dbReference type="SAM" id="Coils"/>
    </source>
</evidence>